<dbReference type="Gramene" id="rna-AYBTSS11_LOCUS400">
    <property type="protein sequence ID" value="CAJ1792031.1"/>
    <property type="gene ID" value="gene-AYBTSS11_LOCUS400"/>
</dbReference>
<name>A0AA86RL13_9FABA</name>
<feature type="transmembrane region" description="Helical" evidence="1">
    <location>
        <begin position="27"/>
        <end position="52"/>
    </location>
</feature>
<keyword evidence="3" id="KW-1185">Reference proteome</keyword>
<sequence length="85" mass="9619">MFLFAPILCIIASTSQKNLKVIAIPLISLYFGHTIFLGLLNNFFFAGMTAYVKPPSRIIKSNKVSRVHKEKIYGHLTMIEAVEFD</sequence>
<evidence type="ECO:0000256" key="1">
    <source>
        <dbReference type="SAM" id="Phobius"/>
    </source>
</evidence>
<keyword evidence="1" id="KW-1133">Transmembrane helix</keyword>
<dbReference type="EMBL" id="OY731398">
    <property type="protein sequence ID" value="CAJ1792031.1"/>
    <property type="molecule type" value="Genomic_DNA"/>
</dbReference>
<protein>
    <submittedName>
        <fullName evidence="2">Uncharacterized protein</fullName>
    </submittedName>
</protein>
<keyword evidence="1" id="KW-0472">Membrane</keyword>
<gene>
    <name evidence="2" type="ORF">AYBTSS11_LOCUS400</name>
</gene>
<keyword evidence="1" id="KW-0812">Transmembrane</keyword>
<proteinExistence type="predicted"/>
<accession>A0AA86RL13</accession>
<reference evidence="2" key="1">
    <citation type="submission" date="2023-10" db="EMBL/GenBank/DDBJ databases">
        <authorList>
            <person name="Domelevo Entfellner J.-B."/>
        </authorList>
    </citation>
    <scope>NUCLEOTIDE SEQUENCE</scope>
</reference>
<dbReference type="AlphaFoldDB" id="A0AA86RL13"/>
<dbReference type="Proteomes" id="UP001189624">
    <property type="component" value="Chromosome 1"/>
</dbReference>
<organism evidence="2 3">
    <name type="scientific">Sphenostylis stenocarpa</name>
    <dbReference type="NCBI Taxonomy" id="92480"/>
    <lineage>
        <taxon>Eukaryota</taxon>
        <taxon>Viridiplantae</taxon>
        <taxon>Streptophyta</taxon>
        <taxon>Embryophyta</taxon>
        <taxon>Tracheophyta</taxon>
        <taxon>Spermatophyta</taxon>
        <taxon>Magnoliopsida</taxon>
        <taxon>eudicotyledons</taxon>
        <taxon>Gunneridae</taxon>
        <taxon>Pentapetalae</taxon>
        <taxon>rosids</taxon>
        <taxon>fabids</taxon>
        <taxon>Fabales</taxon>
        <taxon>Fabaceae</taxon>
        <taxon>Papilionoideae</taxon>
        <taxon>50 kb inversion clade</taxon>
        <taxon>NPAAA clade</taxon>
        <taxon>indigoferoid/millettioid clade</taxon>
        <taxon>Phaseoleae</taxon>
        <taxon>Sphenostylis</taxon>
    </lineage>
</organism>
<evidence type="ECO:0000313" key="3">
    <source>
        <dbReference type="Proteomes" id="UP001189624"/>
    </source>
</evidence>
<evidence type="ECO:0000313" key="2">
    <source>
        <dbReference type="EMBL" id="CAJ1792031.1"/>
    </source>
</evidence>